<evidence type="ECO:0000256" key="3">
    <source>
        <dbReference type="ARBA" id="ARBA00022692"/>
    </source>
</evidence>
<dbReference type="GO" id="GO:0005313">
    <property type="term" value="F:L-glutamate transmembrane transporter activity"/>
    <property type="evidence" value="ECO:0007669"/>
    <property type="project" value="TreeGrafter"/>
</dbReference>
<evidence type="ECO:0000256" key="7">
    <source>
        <dbReference type="ARBA" id="ARBA00023180"/>
    </source>
</evidence>
<evidence type="ECO:0000256" key="5">
    <source>
        <dbReference type="ARBA" id="ARBA00022989"/>
    </source>
</evidence>
<evidence type="ECO:0000313" key="9">
    <source>
        <dbReference type="EMBL" id="EKC18347.1"/>
    </source>
</evidence>
<feature type="transmembrane region" description="Helical" evidence="8">
    <location>
        <begin position="65"/>
        <end position="83"/>
    </location>
</feature>
<dbReference type="PANTHER" id="PTHR11958">
    <property type="entry name" value="SODIUM/DICARBOXYLATE SYMPORTER-RELATED"/>
    <property type="match status" value="1"/>
</dbReference>
<dbReference type="PROSITE" id="PS00713">
    <property type="entry name" value="NA_DICARBOXYL_SYMP_1"/>
    <property type="match status" value="1"/>
</dbReference>
<organism evidence="9">
    <name type="scientific">Magallana gigas</name>
    <name type="common">Pacific oyster</name>
    <name type="synonym">Crassostrea gigas</name>
    <dbReference type="NCBI Taxonomy" id="29159"/>
    <lineage>
        <taxon>Eukaryota</taxon>
        <taxon>Metazoa</taxon>
        <taxon>Spiralia</taxon>
        <taxon>Lophotrochozoa</taxon>
        <taxon>Mollusca</taxon>
        <taxon>Bivalvia</taxon>
        <taxon>Autobranchia</taxon>
        <taxon>Pteriomorphia</taxon>
        <taxon>Ostreida</taxon>
        <taxon>Ostreoidea</taxon>
        <taxon>Ostreidae</taxon>
        <taxon>Magallana</taxon>
    </lineage>
</organism>
<dbReference type="InterPro" id="IPR018107">
    <property type="entry name" value="Na-dicarboxylate_symporter_CS"/>
</dbReference>
<gene>
    <name evidence="9" type="ORF">CGI_10013151</name>
</gene>
<dbReference type="GO" id="GO:0005886">
    <property type="term" value="C:plasma membrane"/>
    <property type="evidence" value="ECO:0007669"/>
    <property type="project" value="TreeGrafter"/>
</dbReference>
<evidence type="ECO:0000256" key="4">
    <source>
        <dbReference type="ARBA" id="ARBA00022847"/>
    </source>
</evidence>
<name>K1P3L8_MAGGI</name>
<keyword evidence="2 8" id="KW-0813">Transport</keyword>
<keyword evidence="3 8" id="KW-0812">Transmembrane</keyword>
<dbReference type="InterPro" id="IPR001991">
    <property type="entry name" value="Na-dicarboxylate_symporter"/>
</dbReference>
<comment type="subcellular location">
    <subcellularLocation>
        <location evidence="1 8">Membrane</location>
        <topology evidence="1 8">Multi-pass membrane protein</topology>
    </subcellularLocation>
</comment>
<evidence type="ECO:0000256" key="6">
    <source>
        <dbReference type="ARBA" id="ARBA00023136"/>
    </source>
</evidence>
<feature type="transmembrane region" description="Helical" evidence="8">
    <location>
        <begin position="103"/>
        <end position="123"/>
    </location>
</feature>
<dbReference type="PRINTS" id="PR00173">
    <property type="entry name" value="EDTRNSPORT"/>
</dbReference>
<evidence type="ECO:0000256" key="8">
    <source>
        <dbReference type="RuleBase" id="RU361216"/>
    </source>
</evidence>
<proteinExistence type="inferred from homology"/>
<dbReference type="SUPFAM" id="SSF118215">
    <property type="entry name" value="Proton glutamate symport protein"/>
    <property type="match status" value="1"/>
</dbReference>
<feature type="transmembrane region" description="Helical" evidence="8">
    <location>
        <begin position="20"/>
        <end position="44"/>
    </location>
</feature>
<dbReference type="InterPro" id="IPR050746">
    <property type="entry name" value="DAACS"/>
</dbReference>
<dbReference type="Gene3D" id="1.10.3860.10">
    <property type="entry name" value="Sodium:dicarboxylate symporter"/>
    <property type="match status" value="1"/>
</dbReference>
<dbReference type="GO" id="GO:0015501">
    <property type="term" value="F:glutamate:sodium symporter activity"/>
    <property type="evidence" value="ECO:0007669"/>
    <property type="project" value="TreeGrafter"/>
</dbReference>
<dbReference type="EMBL" id="JH816787">
    <property type="protein sequence ID" value="EKC18347.1"/>
    <property type="molecule type" value="Genomic_DNA"/>
</dbReference>
<reference evidence="9" key="1">
    <citation type="journal article" date="2012" name="Nature">
        <title>The oyster genome reveals stress adaptation and complexity of shell formation.</title>
        <authorList>
            <person name="Zhang G."/>
            <person name="Fang X."/>
            <person name="Guo X."/>
            <person name="Li L."/>
            <person name="Luo R."/>
            <person name="Xu F."/>
            <person name="Yang P."/>
            <person name="Zhang L."/>
            <person name="Wang X."/>
            <person name="Qi H."/>
            <person name="Xiong Z."/>
            <person name="Que H."/>
            <person name="Xie Y."/>
            <person name="Holland P.W."/>
            <person name="Paps J."/>
            <person name="Zhu Y."/>
            <person name="Wu F."/>
            <person name="Chen Y."/>
            <person name="Wang J."/>
            <person name="Peng C."/>
            <person name="Meng J."/>
            <person name="Yang L."/>
            <person name="Liu J."/>
            <person name="Wen B."/>
            <person name="Zhang N."/>
            <person name="Huang Z."/>
            <person name="Zhu Q."/>
            <person name="Feng Y."/>
            <person name="Mount A."/>
            <person name="Hedgecock D."/>
            <person name="Xu Z."/>
            <person name="Liu Y."/>
            <person name="Domazet-Loso T."/>
            <person name="Du Y."/>
            <person name="Sun X."/>
            <person name="Zhang S."/>
            <person name="Liu B."/>
            <person name="Cheng P."/>
            <person name="Jiang X."/>
            <person name="Li J."/>
            <person name="Fan D."/>
            <person name="Wang W."/>
            <person name="Fu W."/>
            <person name="Wang T."/>
            <person name="Wang B."/>
            <person name="Zhang J."/>
            <person name="Peng Z."/>
            <person name="Li Y."/>
            <person name="Li N."/>
            <person name="Wang J."/>
            <person name="Chen M."/>
            <person name="He Y."/>
            <person name="Tan F."/>
            <person name="Song X."/>
            <person name="Zheng Q."/>
            <person name="Huang R."/>
            <person name="Yang H."/>
            <person name="Du X."/>
            <person name="Chen L."/>
            <person name="Yang M."/>
            <person name="Gaffney P.M."/>
            <person name="Wang S."/>
            <person name="Luo L."/>
            <person name="She Z."/>
            <person name="Ming Y."/>
            <person name="Huang W."/>
            <person name="Zhang S."/>
            <person name="Huang B."/>
            <person name="Zhang Y."/>
            <person name="Qu T."/>
            <person name="Ni P."/>
            <person name="Miao G."/>
            <person name="Wang J."/>
            <person name="Wang Q."/>
            <person name="Steinberg C.E."/>
            <person name="Wang H."/>
            <person name="Li N."/>
            <person name="Qian L."/>
            <person name="Zhang G."/>
            <person name="Li Y."/>
            <person name="Yang H."/>
            <person name="Liu X."/>
            <person name="Wang J."/>
            <person name="Yin Y."/>
            <person name="Wang J."/>
        </authorList>
    </citation>
    <scope>NUCLEOTIDE SEQUENCE [LARGE SCALE GENOMIC DNA]</scope>
    <source>
        <strain evidence="9">05x7-T-G4-1.051#20</strain>
    </source>
</reference>
<accession>K1P3L8</accession>
<feature type="transmembrane region" description="Helical" evidence="8">
    <location>
        <begin position="380"/>
        <end position="406"/>
    </location>
</feature>
<keyword evidence="7" id="KW-0325">Glycoprotein</keyword>
<sequence length="526" mass="57081">MADDKTDQASPKWVETLRKIVMNNLLVIFMIIAVIIGVAMGLGLRDHISTDDKRTIFFLQFPGDLLLNMLKMLILPLIVSSLVSAMSGLKAQASGKMGLRTVLYYLITTFCAVVLGIILVVAIQPGYKREASIERSGGKPKPAEGLASLLDLIRNCFPDNLITACFQKKETTIEYEEVQLTTPAPSSTTDDMTTAAINMTANMTTEAMTTAAINMTANMTTEAMTTVAPKGGMNVLGLVVFSLFFGGVLARIGEKGRPLIDVFDCLHHVTMKLITLVIWYSPIGIAFLIAAKLVAMENPGEMFTQLGYYMLTVLVGLAVHAFIVLPLVYFVIVRKNPYRFMYGILQALLTAWGTASSSATLPVTMSCLEERNNVDPRVTMFVTPIGATVNMDGTALYEAVAAIFIAQYLDVPLDFGKIVIISLTATAAAIGAAGVPSAGLVTMAIVLSAVGLPVEEVRLILAIDWFLDRFRTAVNVLGDSFGAGIVEHLSQKELQEMDLHLHKYLEDEQNGVVNTFDVKTAIDTKM</sequence>
<protein>
    <recommendedName>
        <fullName evidence="8">Amino acid transporter</fullName>
    </recommendedName>
</protein>
<comment type="similarity">
    <text evidence="8">Belongs to the dicarboxylate/amino acid:cation symporter (DAACS) (TC 2.A.23) family.</text>
</comment>
<dbReference type="PANTHER" id="PTHR11958:SF63">
    <property type="entry name" value="AMINO ACID TRANSPORTER"/>
    <property type="match status" value="1"/>
</dbReference>
<dbReference type="InterPro" id="IPR036458">
    <property type="entry name" value="Na:dicarbo_symporter_sf"/>
</dbReference>
<keyword evidence="4 8" id="KW-0769">Symport</keyword>
<dbReference type="PROSITE" id="PS00714">
    <property type="entry name" value="NA_DICARBOXYL_SYMP_2"/>
    <property type="match status" value="1"/>
</dbReference>
<dbReference type="HOGENOM" id="CLU_019375_3_2_1"/>
<dbReference type="Pfam" id="PF00375">
    <property type="entry name" value="SDF"/>
    <property type="match status" value="1"/>
</dbReference>
<keyword evidence="5 8" id="KW-1133">Transmembrane helix</keyword>
<dbReference type="AlphaFoldDB" id="K1P3L8"/>
<evidence type="ECO:0000256" key="2">
    <source>
        <dbReference type="ARBA" id="ARBA00022448"/>
    </source>
</evidence>
<dbReference type="InParanoid" id="K1P3L8"/>
<feature type="transmembrane region" description="Helical" evidence="8">
    <location>
        <begin position="233"/>
        <end position="253"/>
    </location>
</feature>
<dbReference type="GO" id="GO:0015175">
    <property type="term" value="F:neutral L-amino acid transmembrane transporter activity"/>
    <property type="evidence" value="ECO:0007669"/>
    <property type="project" value="TreeGrafter"/>
</dbReference>
<feature type="transmembrane region" description="Helical" evidence="8">
    <location>
        <begin position="418"/>
        <end position="450"/>
    </location>
</feature>
<feature type="transmembrane region" description="Helical" evidence="8">
    <location>
        <begin position="273"/>
        <end position="294"/>
    </location>
</feature>
<feature type="transmembrane region" description="Helical" evidence="8">
    <location>
        <begin position="306"/>
        <end position="332"/>
    </location>
</feature>
<evidence type="ECO:0000256" key="1">
    <source>
        <dbReference type="ARBA" id="ARBA00004141"/>
    </source>
</evidence>
<dbReference type="FunCoup" id="K1P3L8">
    <property type="interactions" value="94"/>
</dbReference>
<keyword evidence="6 8" id="KW-0472">Membrane</keyword>